<dbReference type="InterPro" id="IPR025064">
    <property type="entry name" value="DUF4005"/>
</dbReference>
<sequence>MVKKGSGWFSSVKKVFKSSSKGHDFQKESVEKWPNDAPEVVSFEHFPAESTPDVTNDDSETSSLNEDRNRTLAVAVATAAAAEAAVAAAQAAAKVVQLAGLVRLQALVRGYNVRKQAQETMRCMQALVRVQARVRARRLQLTHGMLQKRADDKEKRGIKELERKPKIPSKKFDNWEGGQISSNKVMKCAPKKQDAVMRRERALAYAYSYEEEQRQHHQQLCMQPQHNERGKAQWGRNWLDRWMPSQPYHPHQLGLQEGSYIALPTTTTATGTTDIMSEKTVEMDVVTPIDSGSYSTPQEPLSDSNGVPTYMFPTQSAKAKVRSQGSGKHQQGAYVHQRNTSTKKGPGCDSSNSGGGPAIYQAPRSPASKNNGARIPSRRLGGCSPDAGVGGEDWSLGMGSHGW</sequence>
<feature type="compositionally biased region" description="Polar residues" evidence="3">
    <location>
        <begin position="290"/>
        <end position="329"/>
    </location>
</feature>
<dbReference type="PANTHER" id="PTHR32295">
    <property type="entry name" value="IQ-DOMAIN 5-RELATED"/>
    <property type="match status" value="1"/>
</dbReference>
<dbReference type="GO" id="GO:0005516">
    <property type="term" value="F:calmodulin binding"/>
    <property type="evidence" value="ECO:0007669"/>
    <property type="project" value="UniProtKB-KW"/>
</dbReference>
<feature type="domain" description="DUF4005" evidence="4">
    <location>
        <begin position="293"/>
        <end position="353"/>
    </location>
</feature>
<comment type="caution">
    <text evidence="5">The sequence shown here is derived from an EMBL/GenBank/DDBJ whole genome shotgun (WGS) entry which is preliminary data.</text>
</comment>
<dbReference type="EMBL" id="VEPZ02001464">
    <property type="protein sequence ID" value="KAE8671762.1"/>
    <property type="molecule type" value="Genomic_DNA"/>
</dbReference>
<accession>A0A6A2X920</accession>
<evidence type="ECO:0000259" key="4">
    <source>
        <dbReference type="Pfam" id="PF13178"/>
    </source>
</evidence>
<dbReference type="AlphaFoldDB" id="A0A6A2X920"/>
<gene>
    <name evidence="5" type="ORF">F3Y22_tig00111937pilonHSYRG00004</name>
</gene>
<keyword evidence="6" id="KW-1185">Reference proteome</keyword>
<feature type="region of interest" description="Disordered" evidence="3">
    <location>
        <begin position="288"/>
        <end position="403"/>
    </location>
</feature>
<dbReference type="PROSITE" id="PS50096">
    <property type="entry name" value="IQ"/>
    <property type="match status" value="1"/>
</dbReference>
<keyword evidence="1" id="KW-0112">Calmodulin-binding</keyword>
<comment type="similarity">
    <text evidence="2">Belongs to the IQD family.</text>
</comment>
<evidence type="ECO:0000313" key="6">
    <source>
        <dbReference type="Proteomes" id="UP000436088"/>
    </source>
</evidence>
<organism evidence="5 6">
    <name type="scientific">Hibiscus syriacus</name>
    <name type="common">Rose of Sharon</name>
    <dbReference type="NCBI Taxonomy" id="106335"/>
    <lineage>
        <taxon>Eukaryota</taxon>
        <taxon>Viridiplantae</taxon>
        <taxon>Streptophyta</taxon>
        <taxon>Embryophyta</taxon>
        <taxon>Tracheophyta</taxon>
        <taxon>Spermatophyta</taxon>
        <taxon>Magnoliopsida</taxon>
        <taxon>eudicotyledons</taxon>
        <taxon>Gunneridae</taxon>
        <taxon>Pentapetalae</taxon>
        <taxon>rosids</taxon>
        <taxon>malvids</taxon>
        <taxon>Malvales</taxon>
        <taxon>Malvaceae</taxon>
        <taxon>Malvoideae</taxon>
        <taxon>Hibiscus</taxon>
    </lineage>
</organism>
<feature type="region of interest" description="Disordered" evidence="3">
    <location>
        <begin position="44"/>
        <end position="67"/>
    </location>
</feature>
<dbReference type="PANTHER" id="PTHR32295:SF33">
    <property type="entry name" value="PROTEIN IQ-DOMAIN 21"/>
    <property type="match status" value="1"/>
</dbReference>
<dbReference type="Proteomes" id="UP000436088">
    <property type="component" value="Unassembled WGS sequence"/>
</dbReference>
<name>A0A6A2X920_HIBSY</name>
<reference evidence="5" key="1">
    <citation type="submission" date="2019-09" db="EMBL/GenBank/DDBJ databases">
        <title>Draft genome information of white flower Hibiscus syriacus.</title>
        <authorList>
            <person name="Kim Y.-M."/>
        </authorList>
    </citation>
    <scope>NUCLEOTIDE SEQUENCE [LARGE SCALE GENOMIC DNA]</scope>
    <source>
        <strain evidence="5">YM2019G1</strain>
    </source>
</reference>
<evidence type="ECO:0000256" key="2">
    <source>
        <dbReference type="ARBA" id="ARBA00024341"/>
    </source>
</evidence>
<dbReference type="Pfam" id="PF13178">
    <property type="entry name" value="DUF4005"/>
    <property type="match status" value="1"/>
</dbReference>
<evidence type="ECO:0000313" key="5">
    <source>
        <dbReference type="EMBL" id="KAE8671762.1"/>
    </source>
</evidence>
<evidence type="ECO:0000256" key="3">
    <source>
        <dbReference type="SAM" id="MobiDB-lite"/>
    </source>
</evidence>
<evidence type="ECO:0000256" key="1">
    <source>
        <dbReference type="ARBA" id="ARBA00022860"/>
    </source>
</evidence>
<proteinExistence type="inferred from homology"/>
<protein>
    <recommendedName>
        <fullName evidence="4">DUF4005 domain-containing protein</fullName>
    </recommendedName>
</protein>